<sequence>MHILKQRFKSILIIIIIKASLVYKKPKQRISLKSEHHLGRLKIWQTLTEKKKDKKRFQDSIQPKNNRSKLSTEKEKNLIS</sequence>
<organism evidence="1 2">
    <name type="scientific">Panagrolaimus sp. PS1159</name>
    <dbReference type="NCBI Taxonomy" id="55785"/>
    <lineage>
        <taxon>Eukaryota</taxon>
        <taxon>Metazoa</taxon>
        <taxon>Ecdysozoa</taxon>
        <taxon>Nematoda</taxon>
        <taxon>Chromadorea</taxon>
        <taxon>Rhabditida</taxon>
        <taxon>Tylenchina</taxon>
        <taxon>Panagrolaimomorpha</taxon>
        <taxon>Panagrolaimoidea</taxon>
        <taxon>Panagrolaimidae</taxon>
        <taxon>Panagrolaimus</taxon>
    </lineage>
</organism>
<protein>
    <submittedName>
        <fullName evidence="2">Ovule protein</fullName>
    </submittedName>
</protein>
<evidence type="ECO:0000313" key="1">
    <source>
        <dbReference type="Proteomes" id="UP000887580"/>
    </source>
</evidence>
<dbReference type="Proteomes" id="UP000887580">
    <property type="component" value="Unplaced"/>
</dbReference>
<name>A0AC35GLV4_9BILA</name>
<reference evidence="2" key="1">
    <citation type="submission" date="2022-11" db="UniProtKB">
        <authorList>
            <consortium name="WormBaseParasite"/>
        </authorList>
    </citation>
    <scope>IDENTIFICATION</scope>
</reference>
<evidence type="ECO:0000313" key="2">
    <source>
        <dbReference type="WBParaSite" id="PS1159_v2.g6356.t1"/>
    </source>
</evidence>
<dbReference type="WBParaSite" id="PS1159_v2.g6356.t1">
    <property type="protein sequence ID" value="PS1159_v2.g6356.t1"/>
    <property type="gene ID" value="PS1159_v2.g6356"/>
</dbReference>
<proteinExistence type="predicted"/>
<accession>A0AC35GLV4</accession>